<keyword evidence="5 7" id="KW-0472">Membrane</keyword>
<dbReference type="NCBIfam" id="TIGR02209">
    <property type="entry name" value="ftsL_broad"/>
    <property type="match status" value="1"/>
</dbReference>
<evidence type="ECO:0000256" key="6">
    <source>
        <dbReference type="ARBA" id="ARBA00023306"/>
    </source>
</evidence>
<evidence type="ECO:0000313" key="10">
    <source>
        <dbReference type="EMBL" id="RIE04254.1"/>
    </source>
</evidence>
<dbReference type="InterPro" id="IPR007060">
    <property type="entry name" value="FtsL/DivIC"/>
</dbReference>
<dbReference type="GO" id="GO:0043093">
    <property type="term" value="P:FtsZ-dependent cytokinesis"/>
    <property type="evidence" value="ECO:0007669"/>
    <property type="project" value="UniProtKB-UniRule"/>
</dbReference>
<accession>A0A398CZ96</accession>
<dbReference type="HAMAP" id="MF_00910">
    <property type="entry name" value="FtsL"/>
    <property type="match status" value="1"/>
</dbReference>
<dbReference type="GO" id="GO:0032153">
    <property type="term" value="C:cell division site"/>
    <property type="evidence" value="ECO:0007669"/>
    <property type="project" value="UniProtKB-UniRule"/>
</dbReference>
<dbReference type="Proteomes" id="UP000266340">
    <property type="component" value="Unassembled WGS sequence"/>
</dbReference>
<dbReference type="InterPro" id="IPR011922">
    <property type="entry name" value="Cell_div_FtsL"/>
</dbReference>
<dbReference type="EMBL" id="QXJM01000027">
    <property type="protein sequence ID" value="RIE04254.1"/>
    <property type="molecule type" value="Genomic_DNA"/>
</dbReference>
<evidence type="ECO:0000256" key="5">
    <source>
        <dbReference type="ARBA" id="ARBA00023136"/>
    </source>
</evidence>
<evidence type="ECO:0000256" key="8">
    <source>
        <dbReference type="NCBIfam" id="TIGR02209"/>
    </source>
</evidence>
<protein>
    <recommendedName>
        <fullName evidence="7 8">Cell division protein FtsL</fullName>
    </recommendedName>
</protein>
<dbReference type="Pfam" id="PF04977">
    <property type="entry name" value="DivIC"/>
    <property type="match status" value="1"/>
</dbReference>
<comment type="function">
    <text evidence="7">Essential cell division protein.</text>
</comment>
<organism evidence="10 11">
    <name type="scientific">Cohnella faecalis</name>
    <dbReference type="NCBI Taxonomy" id="2315694"/>
    <lineage>
        <taxon>Bacteria</taxon>
        <taxon>Bacillati</taxon>
        <taxon>Bacillota</taxon>
        <taxon>Bacilli</taxon>
        <taxon>Bacillales</taxon>
        <taxon>Paenibacillaceae</taxon>
        <taxon>Cohnella</taxon>
    </lineage>
</organism>
<evidence type="ECO:0000256" key="9">
    <source>
        <dbReference type="SAM" id="Coils"/>
    </source>
</evidence>
<feature type="coiled-coil region" evidence="9">
    <location>
        <begin position="73"/>
        <end position="100"/>
    </location>
</feature>
<feature type="transmembrane region" description="Helical" evidence="7">
    <location>
        <begin position="50"/>
        <end position="71"/>
    </location>
</feature>
<evidence type="ECO:0000256" key="7">
    <source>
        <dbReference type="HAMAP-Rule" id="MF_00910"/>
    </source>
</evidence>
<name>A0A398CZ96_9BACL</name>
<proteinExistence type="inferred from homology"/>
<comment type="caution">
    <text evidence="10">The sequence shown here is derived from an EMBL/GenBank/DDBJ whole genome shotgun (WGS) entry which is preliminary data.</text>
</comment>
<keyword evidence="3 7" id="KW-0812">Transmembrane</keyword>
<evidence type="ECO:0000256" key="2">
    <source>
        <dbReference type="ARBA" id="ARBA00022618"/>
    </source>
</evidence>
<keyword evidence="1 7" id="KW-1003">Cell membrane</keyword>
<dbReference type="GO" id="GO:0005886">
    <property type="term" value="C:plasma membrane"/>
    <property type="evidence" value="ECO:0007669"/>
    <property type="project" value="UniProtKB-SubCell"/>
</dbReference>
<evidence type="ECO:0000313" key="11">
    <source>
        <dbReference type="Proteomes" id="UP000266340"/>
    </source>
</evidence>
<sequence>MRNKRGDKDKMAYYGNLALRPERAPEETVKPVRETYKVVKKRQLPIGEKLLYLLTVAVLVIVACVILNRYAQIYEMNRTIQQQKAQVEQLTTQTKELQREVERLSDPERISDFASKQLGMVKLDQQGITIAANNGRTAIAAKPQG</sequence>
<keyword evidence="2 7" id="KW-0132">Cell division</keyword>
<evidence type="ECO:0000256" key="1">
    <source>
        <dbReference type="ARBA" id="ARBA00022475"/>
    </source>
</evidence>
<dbReference type="AlphaFoldDB" id="A0A398CZ96"/>
<reference evidence="10 11" key="1">
    <citation type="submission" date="2018-09" db="EMBL/GenBank/DDBJ databases">
        <title>Cohnella cavernae sp. nov., isolated from a karst cave.</title>
        <authorList>
            <person name="Zhu H."/>
        </authorList>
    </citation>
    <scope>NUCLEOTIDE SEQUENCE [LARGE SCALE GENOMIC DNA]</scope>
    <source>
        <strain evidence="10 11">K2E09-144</strain>
    </source>
</reference>
<keyword evidence="4 7" id="KW-1133">Transmembrane helix</keyword>
<comment type="similarity">
    <text evidence="7">Belongs to the FtsL family.</text>
</comment>
<gene>
    <name evidence="7 10" type="primary">ftsL</name>
    <name evidence="10" type="ORF">D3H35_06455</name>
</gene>
<keyword evidence="9" id="KW-0175">Coiled coil</keyword>
<keyword evidence="6 7" id="KW-0131">Cell cycle</keyword>
<keyword evidence="11" id="KW-1185">Reference proteome</keyword>
<evidence type="ECO:0000256" key="3">
    <source>
        <dbReference type="ARBA" id="ARBA00022692"/>
    </source>
</evidence>
<comment type="subcellular location">
    <subcellularLocation>
        <location evidence="7">Cell membrane</location>
        <topology evidence="7">Single-pass type II membrane protein</topology>
    </subcellularLocation>
    <text evidence="7">Localizes to the division septum where it forms a ring structure.</text>
</comment>
<evidence type="ECO:0000256" key="4">
    <source>
        <dbReference type="ARBA" id="ARBA00022989"/>
    </source>
</evidence>